<dbReference type="GO" id="GO:0032259">
    <property type="term" value="P:methylation"/>
    <property type="evidence" value="ECO:0007669"/>
    <property type="project" value="UniProtKB-KW"/>
</dbReference>
<dbReference type="STRING" id="59925.EU91_0705"/>
<dbReference type="RefSeq" id="WP_032524237.1">
    <property type="nucleotide sequence ID" value="NZ_CP138934.1"/>
</dbReference>
<accession>A0A0A1ZHH1</accession>
<dbReference type="PANTHER" id="PTHR12049:SF7">
    <property type="entry name" value="PROTEIN ARGININE METHYLTRANSFERASE NDUFAF7, MITOCHONDRIAL"/>
    <property type="match status" value="1"/>
</dbReference>
<dbReference type="SUPFAM" id="SSF53335">
    <property type="entry name" value="S-adenosyl-L-methionine-dependent methyltransferases"/>
    <property type="match status" value="1"/>
</dbReference>
<evidence type="ECO:0000313" key="3">
    <source>
        <dbReference type="EMBL" id="KGF87673.1"/>
    </source>
</evidence>
<dbReference type="PANTHER" id="PTHR12049">
    <property type="entry name" value="PROTEIN ARGININE METHYLTRANSFERASE NDUFAF7, MITOCHONDRIAL"/>
    <property type="match status" value="1"/>
</dbReference>
<keyword evidence="2" id="KW-0808">Transferase</keyword>
<evidence type="ECO:0000313" key="4">
    <source>
        <dbReference type="Proteomes" id="UP000030598"/>
    </source>
</evidence>
<keyword evidence="1" id="KW-0489">Methyltransferase</keyword>
<dbReference type="OrthoDB" id="9794208at2"/>
<dbReference type="InterPro" id="IPR038375">
    <property type="entry name" value="NDUFAF7_sf"/>
</dbReference>
<dbReference type="AlphaFoldDB" id="A0A0A1ZHH1"/>
<evidence type="ECO:0000256" key="1">
    <source>
        <dbReference type="ARBA" id="ARBA00022603"/>
    </source>
</evidence>
<organism evidence="3 4">
    <name type="scientific">Prochlorococcus marinus str. GP2</name>
    <dbReference type="NCBI Taxonomy" id="59925"/>
    <lineage>
        <taxon>Bacteria</taxon>
        <taxon>Bacillati</taxon>
        <taxon>Cyanobacteriota</taxon>
        <taxon>Cyanophyceae</taxon>
        <taxon>Synechococcales</taxon>
        <taxon>Prochlorococcaceae</taxon>
        <taxon>Prochlorococcus</taxon>
    </lineage>
</organism>
<proteinExistence type="predicted"/>
<protein>
    <recommendedName>
        <fullName evidence="5">SAM-dependent methyltransferase</fullName>
    </recommendedName>
</protein>
<dbReference type="InterPro" id="IPR029063">
    <property type="entry name" value="SAM-dependent_MTases_sf"/>
</dbReference>
<dbReference type="Gene3D" id="3.40.50.12710">
    <property type="match status" value="1"/>
</dbReference>
<gene>
    <name evidence="3" type="ORF">EU91_0705</name>
</gene>
<evidence type="ECO:0000256" key="2">
    <source>
        <dbReference type="ARBA" id="ARBA00022679"/>
    </source>
</evidence>
<sequence length="396" mass="44582">MNSLPANNPDWLVKKIIKMGGTISFYDFMNFALNDPINGYYGSGKAKLGVRGDFVTSPSLSDDFAFLVGKQIEDWLIQFKSSFSSNQTLSVTEFGAGDGSFMSGLIKYFLANNKNFLEGVSFVIIEPNEGMVEKQKNKLEEFLNLGIDILWKGLDEVEENNINGIVLANEVLDALPVERITFSKGKLIRQAVSIDKKSHKLFFDEMPITRELEKSFELAKSELGITIPPEDALEGWTTEWHVDNSKWLEAIYGKINNGILLIIDYAKEAKKYYNSKNSDGTIVSYENQKMKNNILDSPGNCDLTSHVCIETLINDAETLGFNTDGITKQGEALLGLGLAERLYGIQRELKENLSNALLRREALLRLVDPVCLGDFKWFVFKKFNEKKMNINSTCLR</sequence>
<dbReference type="InterPro" id="IPR003788">
    <property type="entry name" value="NDUFAF7"/>
</dbReference>
<dbReference type="eggNOG" id="COG1565">
    <property type="taxonomic scope" value="Bacteria"/>
</dbReference>
<dbReference type="Proteomes" id="UP000030598">
    <property type="component" value="Unassembled WGS sequence"/>
</dbReference>
<dbReference type="GO" id="GO:0035243">
    <property type="term" value="F:protein-arginine omega-N symmetric methyltransferase activity"/>
    <property type="evidence" value="ECO:0007669"/>
    <property type="project" value="TreeGrafter"/>
</dbReference>
<evidence type="ECO:0008006" key="5">
    <source>
        <dbReference type="Google" id="ProtNLM"/>
    </source>
</evidence>
<dbReference type="EMBL" id="JNAH01000004">
    <property type="protein sequence ID" value="KGF87673.1"/>
    <property type="molecule type" value="Genomic_DNA"/>
</dbReference>
<name>A0A0A1ZHH1_PROMR</name>
<reference evidence="4" key="1">
    <citation type="journal article" date="2014" name="Sci. Data">
        <title>Genomes of diverse isolates of the marine cyanobacterium Prochlorococcus.</title>
        <authorList>
            <person name="Biller S."/>
            <person name="Berube P."/>
            <person name="Thompson J."/>
            <person name="Kelly L."/>
            <person name="Roggensack S."/>
            <person name="Awad L."/>
            <person name="Roache-Johnson K."/>
            <person name="Ding H."/>
            <person name="Giovannoni S.J."/>
            <person name="Moore L.R."/>
            <person name="Chisholm S.W."/>
        </authorList>
    </citation>
    <scope>NUCLEOTIDE SEQUENCE [LARGE SCALE GENOMIC DNA]</scope>
    <source>
        <strain evidence="4">GP2</strain>
    </source>
</reference>
<dbReference type="Pfam" id="PF02636">
    <property type="entry name" value="Methyltransf_28"/>
    <property type="match status" value="1"/>
</dbReference>
<comment type="caution">
    <text evidence="3">The sequence shown here is derived from an EMBL/GenBank/DDBJ whole genome shotgun (WGS) entry which is preliminary data.</text>
</comment>